<keyword evidence="5" id="KW-1185">Reference proteome</keyword>
<evidence type="ECO:0000313" key="5">
    <source>
        <dbReference type="Proteomes" id="UP001201812"/>
    </source>
</evidence>
<sequence length="357" mass="39206">MASSSYLGIDIGTTTVKICLVGNDKQILKESSVPHNATISIPTQPLWHEQDPKKILDVVFSTLEEFSELCSSTCLKFIGVSGQMHDIILWQNASLNSNEGYKNLDTDKRFPLHLFPKIVNPGFIVGQTKHNVSKLPSNINVLVSMGDLQTSLFPVIQDDEAVIHIGTSSQISFLPRIPIHTNAYPGLQKFPFFNNKCLSVAASLNGGNCLDTFVEHITACCRFLFQNTPELHLKTDIFKEILGKPSESSTGLLVTPLFRGERHSPEIGASLQNWTAGTTPIEFAQSIARGVIVNLAAMLPDDLLSKHHINSVRLLNRATEFVYLEEAKKCYSSKKIIVDNSSSLSAAYGSALFCASL</sequence>
<accession>A0AAD4RDS4</accession>
<dbReference type="InterPro" id="IPR043129">
    <property type="entry name" value="ATPase_NBD"/>
</dbReference>
<dbReference type="InterPro" id="IPR050406">
    <property type="entry name" value="FGGY_Carb_Kinase"/>
</dbReference>
<keyword evidence="1" id="KW-0808">Transferase</keyword>
<protein>
    <submittedName>
        <fullName evidence="4">Sedoheptulokinase</fullName>
    </submittedName>
</protein>
<feature type="domain" description="Carbohydrate kinase FGGY N-terminal" evidence="3">
    <location>
        <begin position="6"/>
        <end position="92"/>
    </location>
</feature>
<dbReference type="PANTHER" id="PTHR43095:SF5">
    <property type="entry name" value="XYLULOSE KINASE"/>
    <property type="match status" value="1"/>
</dbReference>
<dbReference type="GO" id="GO:0016301">
    <property type="term" value="F:kinase activity"/>
    <property type="evidence" value="ECO:0007669"/>
    <property type="project" value="UniProtKB-KW"/>
</dbReference>
<dbReference type="InterPro" id="IPR018484">
    <property type="entry name" value="FGGY_N"/>
</dbReference>
<dbReference type="PANTHER" id="PTHR43095">
    <property type="entry name" value="SUGAR KINASE"/>
    <property type="match status" value="1"/>
</dbReference>
<dbReference type="SUPFAM" id="SSF53067">
    <property type="entry name" value="Actin-like ATPase domain"/>
    <property type="match status" value="2"/>
</dbReference>
<evidence type="ECO:0000313" key="4">
    <source>
        <dbReference type="EMBL" id="KAI1729051.1"/>
    </source>
</evidence>
<dbReference type="AlphaFoldDB" id="A0AAD4RDS4"/>
<evidence type="ECO:0000259" key="3">
    <source>
        <dbReference type="Pfam" id="PF00370"/>
    </source>
</evidence>
<dbReference type="GO" id="GO:0005975">
    <property type="term" value="P:carbohydrate metabolic process"/>
    <property type="evidence" value="ECO:0007669"/>
    <property type="project" value="InterPro"/>
</dbReference>
<gene>
    <name evidence="4" type="ORF">DdX_01269</name>
</gene>
<dbReference type="Gene3D" id="3.30.420.40">
    <property type="match status" value="2"/>
</dbReference>
<evidence type="ECO:0000256" key="1">
    <source>
        <dbReference type="ARBA" id="ARBA00022679"/>
    </source>
</evidence>
<dbReference type="Proteomes" id="UP001201812">
    <property type="component" value="Unassembled WGS sequence"/>
</dbReference>
<reference evidence="4" key="1">
    <citation type="submission" date="2022-01" db="EMBL/GenBank/DDBJ databases">
        <title>Genome Sequence Resource for Two Populations of Ditylenchus destructor, the Migratory Endoparasitic Phytonematode.</title>
        <authorList>
            <person name="Zhang H."/>
            <person name="Lin R."/>
            <person name="Xie B."/>
        </authorList>
    </citation>
    <scope>NUCLEOTIDE SEQUENCE</scope>
    <source>
        <strain evidence="4">BazhouSP</strain>
    </source>
</reference>
<comment type="caution">
    <text evidence="4">The sequence shown here is derived from an EMBL/GenBank/DDBJ whole genome shotgun (WGS) entry which is preliminary data.</text>
</comment>
<dbReference type="EMBL" id="JAKKPZ010000001">
    <property type="protein sequence ID" value="KAI1729051.1"/>
    <property type="molecule type" value="Genomic_DNA"/>
</dbReference>
<keyword evidence="2" id="KW-0418">Kinase</keyword>
<name>A0AAD4RDS4_9BILA</name>
<dbReference type="Pfam" id="PF00370">
    <property type="entry name" value="FGGY_N"/>
    <property type="match status" value="1"/>
</dbReference>
<evidence type="ECO:0000256" key="2">
    <source>
        <dbReference type="ARBA" id="ARBA00022777"/>
    </source>
</evidence>
<proteinExistence type="predicted"/>
<organism evidence="4 5">
    <name type="scientific">Ditylenchus destructor</name>
    <dbReference type="NCBI Taxonomy" id="166010"/>
    <lineage>
        <taxon>Eukaryota</taxon>
        <taxon>Metazoa</taxon>
        <taxon>Ecdysozoa</taxon>
        <taxon>Nematoda</taxon>
        <taxon>Chromadorea</taxon>
        <taxon>Rhabditida</taxon>
        <taxon>Tylenchina</taxon>
        <taxon>Tylenchomorpha</taxon>
        <taxon>Sphaerularioidea</taxon>
        <taxon>Anguinidae</taxon>
        <taxon>Anguininae</taxon>
        <taxon>Ditylenchus</taxon>
    </lineage>
</organism>